<accession>A0A9N8KP35</accession>
<gene>
    <name evidence="2" type="ORF">AWRI4620_LOCUS7644</name>
</gene>
<dbReference type="PANTHER" id="PTHR35910">
    <property type="entry name" value="2EXR DOMAIN-CONTAINING PROTEIN"/>
    <property type="match status" value="1"/>
</dbReference>
<dbReference type="PANTHER" id="PTHR35910:SF1">
    <property type="entry name" value="2EXR DOMAIN-CONTAINING PROTEIN"/>
    <property type="match status" value="1"/>
</dbReference>
<dbReference type="EMBL" id="CAINUL010000016">
    <property type="protein sequence ID" value="CAD0113389.1"/>
    <property type="molecule type" value="Genomic_DNA"/>
</dbReference>
<reference evidence="2" key="1">
    <citation type="submission" date="2020-06" db="EMBL/GenBank/DDBJ databases">
        <authorList>
            <person name="Onetto C."/>
        </authorList>
    </citation>
    <scope>NUCLEOTIDE SEQUENCE</scope>
</reference>
<dbReference type="InterPro" id="IPR045518">
    <property type="entry name" value="2EXR"/>
</dbReference>
<dbReference type="AlphaFoldDB" id="A0A9N8KP35"/>
<comment type="caution">
    <text evidence="2">The sequence shown here is derived from an EMBL/GenBank/DDBJ whole genome shotgun (WGS) entry which is preliminary data.</text>
</comment>
<name>A0A9N8KP35_9PEZI</name>
<dbReference type="OrthoDB" id="3473305at2759"/>
<evidence type="ECO:0000313" key="3">
    <source>
        <dbReference type="Proteomes" id="UP000745764"/>
    </source>
</evidence>
<feature type="domain" description="2EXR" evidence="1">
    <location>
        <begin position="5"/>
        <end position="114"/>
    </location>
</feature>
<dbReference type="Pfam" id="PF20150">
    <property type="entry name" value="2EXR"/>
    <property type="match status" value="1"/>
</dbReference>
<dbReference type="Proteomes" id="UP000745764">
    <property type="component" value="Unassembled WGS sequence"/>
</dbReference>
<evidence type="ECO:0000313" key="2">
    <source>
        <dbReference type="EMBL" id="CAD0113389.1"/>
    </source>
</evidence>
<organism evidence="2 3">
    <name type="scientific">Aureobasidium uvarum</name>
    <dbReference type="NCBI Taxonomy" id="2773716"/>
    <lineage>
        <taxon>Eukaryota</taxon>
        <taxon>Fungi</taxon>
        <taxon>Dikarya</taxon>
        <taxon>Ascomycota</taxon>
        <taxon>Pezizomycotina</taxon>
        <taxon>Dothideomycetes</taxon>
        <taxon>Dothideomycetidae</taxon>
        <taxon>Dothideales</taxon>
        <taxon>Saccotheciaceae</taxon>
        <taxon>Aureobasidium</taxon>
    </lineage>
</organism>
<protein>
    <recommendedName>
        <fullName evidence="1">2EXR domain-containing protein</fullName>
    </recommendedName>
</protein>
<sequence>MPVAFHLFTQLPTELRLKVWRYCLPHRVCELDQPVDRIVFGLDDDNSSLAPCRLYQTTYQNGRPPLISHVCRESRFVATRSGGFATVCDPDRPLDTQWISGTDNSDAWFDTTRDSPHLNWTREYEADYDYSGDSLQCVVWEALRMSATPSIMLTYLDPAANEPHAPRLSLQSQPASPVHKVVTPDDLKAINAYKQLPAWLVVMQVIVVHAHPHEAIATGLFGLLGDAPVQVVPASAQDKLDRFYDLAEDCEGKQPVTVAQDLTRRSADSMRQRLRRVITTKFHSDELTTIMHPAIMFRLCARMCNHRVET</sequence>
<evidence type="ECO:0000259" key="1">
    <source>
        <dbReference type="Pfam" id="PF20150"/>
    </source>
</evidence>
<proteinExistence type="predicted"/>
<keyword evidence="3" id="KW-1185">Reference proteome</keyword>